<dbReference type="VEuPathDB" id="VectorBase:AAEL006464"/>
<name>A0A1S4FDK8_AEDAE</name>
<evidence type="ECO:0000256" key="1">
    <source>
        <dbReference type="SAM" id="MobiDB-lite"/>
    </source>
</evidence>
<evidence type="ECO:0000313" key="2">
    <source>
        <dbReference type="EnsemblMetazoa" id="AAEL006464-PA"/>
    </source>
</evidence>
<feature type="compositionally biased region" description="Low complexity" evidence="1">
    <location>
        <begin position="101"/>
        <end position="115"/>
    </location>
</feature>
<dbReference type="InParanoid" id="A0A1S4FDK8"/>
<feature type="region of interest" description="Disordered" evidence="1">
    <location>
        <begin position="101"/>
        <end position="124"/>
    </location>
</feature>
<reference evidence="2 3" key="1">
    <citation type="submission" date="2017-06" db="EMBL/GenBank/DDBJ databases">
        <title>Aedes aegypti genome working group (AGWG) sequencing and assembly.</title>
        <authorList>
            <consortium name="Aedes aegypti Genome Working Group (AGWG)"/>
            <person name="Matthews B.J."/>
        </authorList>
    </citation>
    <scope>NUCLEOTIDE SEQUENCE [LARGE SCALE GENOMIC DNA]</scope>
    <source>
        <strain evidence="2 3">LVP_AGWG</strain>
    </source>
</reference>
<sequence>MAVEMNLDIQDSHNDRDDIEARIAKFKQDPDKMDEMNVFLDEVLSEAQKSVEVKLQDKSADERPRNGNKLLSGLKQHRVVTRTRGIVLRIFEAICNCTNSGPLPGQRPAGAAPAASNVALPSEK</sequence>
<dbReference type="EnsemblMetazoa" id="AAEL006464-RA">
    <property type="protein sequence ID" value="AAEL006464-PA"/>
    <property type="gene ID" value="AAEL006464"/>
</dbReference>
<dbReference type="Proteomes" id="UP000008820">
    <property type="component" value="Chromosome 3"/>
</dbReference>
<evidence type="ECO:0000313" key="3">
    <source>
        <dbReference type="Proteomes" id="UP000008820"/>
    </source>
</evidence>
<protein>
    <submittedName>
        <fullName evidence="2">Uncharacterized protein</fullName>
    </submittedName>
</protein>
<keyword evidence="3" id="KW-1185">Reference proteome</keyword>
<reference evidence="2" key="2">
    <citation type="submission" date="2020-05" db="UniProtKB">
        <authorList>
            <consortium name="EnsemblMetazoa"/>
        </authorList>
    </citation>
    <scope>IDENTIFICATION</scope>
    <source>
        <strain evidence="2">LVP_AGWG</strain>
    </source>
</reference>
<accession>A0A1S4FDK8</accession>
<dbReference type="AlphaFoldDB" id="A0A1S4FDK8"/>
<organism evidence="2 3">
    <name type="scientific">Aedes aegypti</name>
    <name type="common">Yellowfever mosquito</name>
    <name type="synonym">Culex aegypti</name>
    <dbReference type="NCBI Taxonomy" id="7159"/>
    <lineage>
        <taxon>Eukaryota</taxon>
        <taxon>Metazoa</taxon>
        <taxon>Ecdysozoa</taxon>
        <taxon>Arthropoda</taxon>
        <taxon>Hexapoda</taxon>
        <taxon>Insecta</taxon>
        <taxon>Pterygota</taxon>
        <taxon>Neoptera</taxon>
        <taxon>Endopterygota</taxon>
        <taxon>Diptera</taxon>
        <taxon>Nematocera</taxon>
        <taxon>Culicoidea</taxon>
        <taxon>Culicidae</taxon>
        <taxon>Culicinae</taxon>
        <taxon>Aedini</taxon>
        <taxon>Aedes</taxon>
        <taxon>Stegomyia</taxon>
    </lineage>
</organism>
<dbReference type="OrthoDB" id="7784285at2759"/>
<gene>
    <name evidence="2" type="primary">5568012</name>
</gene>
<proteinExistence type="predicted"/>